<keyword evidence="2 7" id="KW-0028">Amino-acid biosynthesis</keyword>
<evidence type="ECO:0000313" key="10">
    <source>
        <dbReference type="Proteomes" id="UP000000235"/>
    </source>
</evidence>
<dbReference type="InterPro" id="IPR000965">
    <property type="entry name" value="GPR_dom"/>
</dbReference>
<comment type="pathway">
    <text evidence="1 7">Amino-acid biosynthesis; L-proline biosynthesis; L-glutamate 5-semialdehyde from L-glutamate: step 2/2.</text>
</comment>
<dbReference type="EC" id="1.2.1.41" evidence="7"/>
<feature type="domain" description="Aldehyde dehydrogenase" evidence="8">
    <location>
        <begin position="73"/>
        <end position="281"/>
    </location>
</feature>
<comment type="similarity">
    <text evidence="7">Belongs to the gamma-glutamyl phosphate reductase family.</text>
</comment>
<evidence type="ECO:0000256" key="5">
    <source>
        <dbReference type="ARBA" id="ARBA00023002"/>
    </source>
</evidence>
<dbReference type="AlphaFoldDB" id="A4X2Q3"/>
<evidence type="ECO:0000256" key="3">
    <source>
        <dbReference type="ARBA" id="ARBA00022650"/>
    </source>
</evidence>
<dbReference type="InterPro" id="IPR015590">
    <property type="entry name" value="Aldehyde_DH_dom"/>
</dbReference>
<dbReference type="GO" id="GO:0004350">
    <property type="term" value="F:glutamate-5-semialdehyde dehydrogenase activity"/>
    <property type="evidence" value="ECO:0007669"/>
    <property type="project" value="UniProtKB-UniRule"/>
</dbReference>
<dbReference type="PIRSF" id="PIRSF000151">
    <property type="entry name" value="GPR"/>
    <property type="match status" value="1"/>
</dbReference>
<dbReference type="UniPathway" id="UPA00098">
    <property type="reaction ID" value="UER00360"/>
</dbReference>
<comment type="catalytic activity">
    <reaction evidence="6 7">
        <text>L-glutamate 5-semialdehyde + phosphate + NADP(+) = L-glutamyl 5-phosphate + NADPH + H(+)</text>
        <dbReference type="Rhea" id="RHEA:19541"/>
        <dbReference type="ChEBI" id="CHEBI:15378"/>
        <dbReference type="ChEBI" id="CHEBI:43474"/>
        <dbReference type="ChEBI" id="CHEBI:57783"/>
        <dbReference type="ChEBI" id="CHEBI:58066"/>
        <dbReference type="ChEBI" id="CHEBI:58274"/>
        <dbReference type="ChEBI" id="CHEBI:58349"/>
        <dbReference type="EC" id="1.2.1.41"/>
    </reaction>
</comment>
<name>A4X2Q3_SALTO</name>
<comment type="subcellular location">
    <subcellularLocation>
        <location evidence="7">Cytoplasm</location>
    </subcellularLocation>
</comment>
<comment type="function">
    <text evidence="7">Catalyzes the NADPH-dependent reduction of L-glutamate 5-phosphate into L-glutamate 5-semialdehyde and phosphate. The product spontaneously undergoes cyclization to form 1-pyrroline-5-carboxylate.</text>
</comment>
<organism evidence="9 10">
    <name type="scientific">Salinispora tropica (strain ATCC BAA-916 / DSM 44818 / JCM 13857 / NBRC 105044 / CNB-440)</name>
    <dbReference type="NCBI Taxonomy" id="369723"/>
    <lineage>
        <taxon>Bacteria</taxon>
        <taxon>Bacillati</taxon>
        <taxon>Actinomycetota</taxon>
        <taxon>Actinomycetes</taxon>
        <taxon>Micromonosporales</taxon>
        <taxon>Micromonosporaceae</taxon>
        <taxon>Salinispora</taxon>
    </lineage>
</organism>
<evidence type="ECO:0000256" key="1">
    <source>
        <dbReference type="ARBA" id="ARBA00004985"/>
    </source>
</evidence>
<dbReference type="KEGG" id="stp:Strop_0676"/>
<evidence type="ECO:0000259" key="8">
    <source>
        <dbReference type="Pfam" id="PF00171"/>
    </source>
</evidence>
<dbReference type="PANTHER" id="PTHR11063">
    <property type="entry name" value="GLUTAMATE SEMIALDEHYDE DEHYDROGENASE"/>
    <property type="match status" value="1"/>
</dbReference>
<dbReference type="NCBIfam" id="NF001221">
    <property type="entry name" value="PRK00197.1"/>
    <property type="match status" value="1"/>
</dbReference>
<proteinExistence type="inferred from homology"/>
<dbReference type="InterPro" id="IPR012134">
    <property type="entry name" value="Glu-5-SA_DH"/>
</dbReference>
<dbReference type="InterPro" id="IPR016161">
    <property type="entry name" value="Ald_DH/histidinol_DH"/>
</dbReference>
<evidence type="ECO:0000256" key="2">
    <source>
        <dbReference type="ARBA" id="ARBA00022605"/>
    </source>
</evidence>
<evidence type="ECO:0000256" key="6">
    <source>
        <dbReference type="ARBA" id="ARBA00049024"/>
    </source>
</evidence>
<accession>A4X2Q3</accession>
<dbReference type="STRING" id="369723.Strop_0676"/>
<dbReference type="Proteomes" id="UP000000235">
    <property type="component" value="Chromosome"/>
</dbReference>
<keyword evidence="3 7" id="KW-0641">Proline biosynthesis</keyword>
<dbReference type="eggNOG" id="COG0014">
    <property type="taxonomic scope" value="Bacteria"/>
</dbReference>
<dbReference type="GO" id="GO:0050661">
    <property type="term" value="F:NADP binding"/>
    <property type="evidence" value="ECO:0007669"/>
    <property type="project" value="InterPro"/>
</dbReference>
<dbReference type="InterPro" id="IPR016162">
    <property type="entry name" value="Ald_DH_N"/>
</dbReference>
<dbReference type="Gene3D" id="3.40.309.10">
    <property type="entry name" value="Aldehyde Dehydrogenase, Chain A, domain 2"/>
    <property type="match status" value="1"/>
</dbReference>
<sequence>MVTDVDNILDGATRARAELPTPGDERYDRYCEALADELSSGWADVLAANATDVAQGVRAGLGPELVDRLALGKRHLDALVDLIARTRAALPTVTAPTVGHRAGNGATVRRLPKPLGVVLMIFEARPTVTVEGALLPVAVGNVAILRGGTEIAATNQALAVVVGRALKDAQLPMGTVQVVTDPDRRLVRALLKRRDKIDGLIPRGSPSLIDYCLTSSTIPVIASGGGVNHLYVDRSADLELAARIALDSKLGEPTACNTLELVLAHEDVAEELTRALVRAGAELAEPWLLRVDPRLTAAVPPEAPVAELAAADDGREFLERAVGIRPVAGLDEAVAHIRRFGSQHTEGVVAADPVSVEAFLERVDAATLVVNGSLRLHDGPTMGLGPELSIATGRLHVRGPVSLSALLTWSWVVDAGGRLRGGTEAAT</sequence>
<reference evidence="10" key="1">
    <citation type="journal article" date="2007" name="Proc. Natl. Acad. Sci. U.S.A.">
        <title>Genome sequencing reveals complex secondary metabolome in the marine actinomycete Salinispora tropica.</title>
        <authorList>
            <person name="Udwary D.W."/>
            <person name="Zeigler L."/>
            <person name="Asolkar R.N."/>
            <person name="Singan V."/>
            <person name="Lapidus A."/>
            <person name="Fenical W."/>
            <person name="Jensen P.R."/>
            <person name="Moore B.S."/>
        </authorList>
    </citation>
    <scope>NUCLEOTIDE SEQUENCE [LARGE SCALE GENOMIC DNA]</scope>
    <source>
        <strain evidence="10">ATCC BAA-916 / DSM 44818 / CNB-440</strain>
    </source>
</reference>
<dbReference type="GO" id="GO:0005737">
    <property type="term" value="C:cytoplasm"/>
    <property type="evidence" value="ECO:0007669"/>
    <property type="project" value="UniProtKB-SubCell"/>
</dbReference>
<keyword evidence="5 7" id="KW-0560">Oxidoreductase</keyword>
<evidence type="ECO:0000313" key="9">
    <source>
        <dbReference type="EMBL" id="ABP53153.1"/>
    </source>
</evidence>
<dbReference type="InterPro" id="IPR016163">
    <property type="entry name" value="Ald_DH_C"/>
</dbReference>
<dbReference type="GO" id="GO:0055129">
    <property type="term" value="P:L-proline biosynthetic process"/>
    <property type="evidence" value="ECO:0007669"/>
    <property type="project" value="UniProtKB-UniRule"/>
</dbReference>
<dbReference type="CDD" id="cd07079">
    <property type="entry name" value="ALDH_F18-19_ProA-GPR"/>
    <property type="match status" value="1"/>
</dbReference>
<evidence type="ECO:0000256" key="7">
    <source>
        <dbReference type="HAMAP-Rule" id="MF_00412"/>
    </source>
</evidence>
<keyword evidence="10" id="KW-1185">Reference proteome</keyword>
<dbReference type="Pfam" id="PF00171">
    <property type="entry name" value="Aldedh"/>
    <property type="match status" value="1"/>
</dbReference>
<keyword evidence="4 7" id="KW-0521">NADP</keyword>
<gene>
    <name evidence="7" type="primary">proA</name>
    <name evidence="9" type="ordered locus">Strop_0676</name>
</gene>
<dbReference type="PANTHER" id="PTHR11063:SF8">
    <property type="entry name" value="DELTA-1-PYRROLINE-5-CARBOXYLATE SYNTHASE"/>
    <property type="match status" value="1"/>
</dbReference>
<keyword evidence="7" id="KW-0963">Cytoplasm</keyword>
<dbReference type="EMBL" id="CP000667">
    <property type="protein sequence ID" value="ABP53153.1"/>
    <property type="molecule type" value="Genomic_DNA"/>
</dbReference>
<dbReference type="HOGENOM" id="CLU_030231_0_0_11"/>
<dbReference type="Gene3D" id="3.40.605.10">
    <property type="entry name" value="Aldehyde Dehydrogenase, Chain A, domain 1"/>
    <property type="match status" value="1"/>
</dbReference>
<evidence type="ECO:0000256" key="4">
    <source>
        <dbReference type="ARBA" id="ARBA00022857"/>
    </source>
</evidence>
<dbReference type="PATRIC" id="fig|369723.5.peg.685"/>
<dbReference type="SUPFAM" id="SSF53720">
    <property type="entry name" value="ALDH-like"/>
    <property type="match status" value="1"/>
</dbReference>
<protein>
    <recommendedName>
        <fullName evidence="7">Gamma-glutamyl phosphate reductase</fullName>
        <shortName evidence="7">GPR</shortName>
        <ecNumber evidence="7">1.2.1.41</ecNumber>
    </recommendedName>
    <alternativeName>
        <fullName evidence="7">Glutamate-5-semialdehyde dehydrogenase</fullName>
    </alternativeName>
    <alternativeName>
        <fullName evidence="7">Glutamyl-gamma-semialdehyde dehydrogenase</fullName>
        <shortName evidence="7">GSA dehydrogenase</shortName>
    </alternativeName>
</protein>
<dbReference type="HAMAP" id="MF_00412">
    <property type="entry name" value="ProA"/>
    <property type="match status" value="1"/>
</dbReference>